<gene>
    <name evidence="2" type="ORF">HY04_08215</name>
</gene>
<evidence type="ECO:0000313" key="2">
    <source>
        <dbReference type="EMBL" id="KEY18492.1"/>
    </source>
</evidence>
<keyword evidence="3" id="KW-1185">Reference proteome</keyword>
<comment type="caution">
    <text evidence="2">The sequence shown here is derived from an EMBL/GenBank/DDBJ whole genome shotgun (WGS) entry which is preliminary data.</text>
</comment>
<feature type="region of interest" description="Disordered" evidence="1">
    <location>
        <begin position="1"/>
        <end position="20"/>
    </location>
</feature>
<reference evidence="2 3" key="1">
    <citation type="submission" date="2014-07" db="EMBL/GenBank/DDBJ databases">
        <authorList>
            <person name="Pisani N.G."/>
            <person name="Newman J.D."/>
        </authorList>
    </citation>
    <scope>NUCLEOTIDE SEQUENCE [LARGE SCALE GENOMIC DNA]</scope>
    <source>
        <strain evidence="2 3">LMG 24720</strain>
    </source>
</reference>
<evidence type="ECO:0000256" key="1">
    <source>
        <dbReference type="SAM" id="MobiDB-lite"/>
    </source>
</evidence>
<name>A0ABR4TX05_9FLAO</name>
<accession>A0ABR4TX05</accession>
<protein>
    <submittedName>
        <fullName evidence="2">Uncharacterized protein</fullName>
    </submittedName>
</protein>
<evidence type="ECO:0000313" key="3">
    <source>
        <dbReference type="Proteomes" id="UP000028349"/>
    </source>
</evidence>
<dbReference type="Proteomes" id="UP000028349">
    <property type="component" value="Unassembled WGS sequence"/>
</dbReference>
<sequence length="66" mass="7328">MFKNEKVVEIQTGRSSSPDGSGNPFFLVLGKGVGEKRLQRIAGLIFLRSKNCFAPKKFLILQTNKS</sequence>
<proteinExistence type="predicted"/>
<organism evidence="2 3">
    <name type="scientific">Kaistella antarctica</name>
    <dbReference type="NCBI Taxonomy" id="266748"/>
    <lineage>
        <taxon>Bacteria</taxon>
        <taxon>Pseudomonadati</taxon>
        <taxon>Bacteroidota</taxon>
        <taxon>Flavobacteriia</taxon>
        <taxon>Flavobacteriales</taxon>
        <taxon>Weeksellaceae</taxon>
        <taxon>Chryseobacterium group</taxon>
        <taxon>Kaistella</taxon>
    </lineage>
</organism>
<dbReference type="EMBL" id="JPEP01000002">
    <property type="protein sequence ID" value="KEY18492.1"/>
    <property type="molecule type" value="Genomic_DNA"/>
</dbReference>